<feature type="transmembrane region" description="Helical" evidence="7">
    <location>
        <begin position="57"/>
        <end position="76"/>
    </location>
</feature>
<evidence type="ECO:0000256" key="3">
    <source>
        <dbReference type="ARBA" id="ARBA00022475"/>
    </source>
</evidence>
<feature type="transmembrane region" description="Helical" evidence="7">
    <location>
        <begin position="177"/>
        <end position="200"/>
    </location>
</feature>
<proteinExistence type="inferred from homology"/>
<organism evidence="8 9">
    <name type="scientific">Lucifera butyrica</name>
    <dbReference type="NCBI Taxonomy" id="1351585"/>
    <lineage>
        <taxon>Bacteria</taxon>
        <taxon>Bacillati</taxon>
        <taxon>Bacillota</taxon>
        <taxon>Negativicutes</taxon>
        <taxon>Veillonellales</taxon>
        <taxon>Veillonellaceae</taxon>
        <taxon>Lucifera</taxon>
    </lineage>
</organism>
<dbReference type="GO" id="GO:0005886">
    <property type="term" value="C:plasma membrane"/>
    <property type="evidence" value="ECO:0007669"/>
    <property type="project" value="UniProtKB-SubCell"/>
</dbReference>
<evidence type="ECO:0000256" key="4">
    <source>
        <dbReference type="ARBA" id="ARBA00022692"/>
    </source>
</evidence>
<evidence type="ECO:0000313" key="8">
    <source>
        <dbReference type="EMBL" id="VBB05911.1"/>
    </source>
</evidence>
<dbReference type="Pfam" id="PF03601">
    <property type="entry name" value="Cons_hypoth698"/>
    <property type="match status" value="1"/>
</dbReference>
<feature type="transmembrane region" description="Helical" evidence="7">
    <location>
        <begin position="348"/>
        <end position="370"/>
    </location>
</feature>
<keyword evidence="4 7" id="KW-0812">Transmembrane</keyword>
<dbReference type="PANTHER" id="PTHR30106">
    <property type="entry name" value="INNER MEMBRANE PROTEIN YEIH-RELATED"/>
    <property type="match status" value="1"/>
</dbReference>
<reference evidence="8 9" key="1">
    <citation type="submission" date="2018-06" db="EMBL/GenBank/DDBJ databases">
        <authorList>
            <person name="Strepis N."/>
        </authorList>
    </citation>
    <scope>NUCLEOTIDE SEQUENCE [LARGE SCALE GENOMIC DNA]</scope>
    <source>
        <strain evidence="8">LUCI</strain>
    </source>
</reference>
<feature type="transmembrane region" description="Helical" evidence="7">
    <location>
        <begin position="145"/>
        <end position="165"/>
    </location>
</feature>
<keyword evidence="9" id="KW-1185">Reference proteome</keyword>
<gene>
    <name evidence="8" type="ORF">LUCI_1122</name>
</gene>
<dbReference type="PANTHER" id="PTHR30106:SF2">
    <property type="entry name" value="UPF0324 INNER MEMBRANE PROTEIN YEIH"/>
    <property type="match status" value="1"/>
</dbReference>
<evidence type="ECO:0000256" key="6">
    <source>
        <dbReference type="ARBA" id="ARBA00023136"/>
    </source>
</evidence>
<protein>
    <recommendedName>
        <fullName evidence="10">Sulfate exporter family transporter</fullName>
    </recommendedName>
</protein>
<name>A0A498R3D2_9FIRM</name>
<accession>A0A498R3D2</accession>
<keyword evidence="5 7" id="KW-1133">Transmembrane helix</keyword>
<feature type="transmembrane region" description="Helical" evidence="7">
    <location>
        <begin position="92"/>
        <end position="110"/>
    </location>
</feature>
<dbReference type="InterPro" id="IPR018383">
    <property type="entry name" value="UPF0324_pro"/>
</dbReference>
<evidence type="ECO:0000256" key="2">
    <source>
        <dbReference type="ARBA" id="ARBA00007977"/>
    </source>
</evidence>
<evidence type="ECO:0000313" key="9">
    <source>
        <dbReference type="Proteomes" id="UP000277811"/>
    </source>
</evidence>
<evidence type="ECO:0000256" key="5">
    <source>
        <dbReference type="ARBA" id="ARBA00022989"/>
    </source>
</evidence>
<keyword evidence="6 7" id="KW-0472">Membrane</keyword>
<dbReference type="RefSeq" id="WP_165865900.1">
    <property type="nucleotide sequence ID" value="NZ_UPPP01000060.1"/>
</dbReference>
<comment type="subcellular location">
    <subcellularLocation>
        <location evidence="1">Cell membrane</location>
        <topology evidence="1">Multi-pass membrane protein</topology>
    </subcellularLocation>
</comment>
<sequence length="371" mass="39306">MAEVSTSSTVANPKKPGKYFPAGWEISEAMPGLLLIVLPILVVAEILWCWEISNKTTYFVDIFIAAVLALIVANVFKIPDRLKAGPSFAQKWFLRLGIIIYGLKFSYSYLAVIGWQGLVVVLVAIAAAVFVSMGLGKIFGLEDKTASLIGVGTAICGIAATLATAPGIKAKEEQIGVAIGVILLWGTLALVAYPAIAVAVHMPTAVYGTWCGAAIHDLPQIVAASLQGGGNDALKAALMVKMIRMAFIIVLVLGMCMYYAINENKESNSQSNLSIALKSVPAFVIGFFIVVLINTFFKIPAAIAGPLATYPASVTPFTLASLLLSAAITGICLKVTHQTIRVAGFKSILVGLIAFVVQSGLVLWLSYMFFG</sequence>
<dbReference type="Proteomes" id="UP000277811">
    <property type="component" value="Unassembled WGS sequence"/>
</dbReference>
<evidence type="ECO:0008006" key="10">
    <source>
        <dbReference type="Google" id="ProtNLM"/>
    </source>
</evidence>
<feature type="transmembrane region" description="Helical" evidence="7">
    <location>
        <begin position="117"/>
        <end position="139"/>
    </location>
</feature>
<dbReference type="AlphaFoldDB" id="A0A498R3D2"/>
<evidence type="ECO:0000256" key="1">
    <source>
        <dbReference type="ARBA" id="ARBA00004651"/>
    </source>
</evidence>
<feature type="transmembrane region" description="Helical" evidence="7">
    <location>
        <begin position="242"/>
        <end position="261"/>
    </location>
</feature>
<feature type="transmembrane region" description="Helical" evidence="7">
    <location>
        <begin position="273"/>
        <end position="297"/>
    </location>
</feature>
<evidence type="ECO:0000256" key="7">
    <source>
        <dbReference type="SAM" id="Phobius"/>
    </source>
</evidence>
<keyword evidence="3" id="KW-1003">Cell membrane</keyword>
<feature type="transmembrane region" description="Helical" evidence="7">
    <location>
        <begin position="317"/>
        <end position="336"/>
    </location>
</feature>
<comment type="similarity">
    <text evidence="2">Belongs to the UPF0324 family.</text>
</comment>
<dbReference type="EMBL" id="UPPP01000060">
    <property type="protein sequence ID" value="VBB05911.1"/>
    <property type="molecule type" value="Genomic_DNA"/>
</dbReference>
<feature type="transmembrane region" description="Helical" evidence="7">
    <location>
        <begin position="29"/>
        <end position="50"/>
    </location>
</feature>